<evidence type="ECO:0000256" key="1">
    <source>
        <dbReference type="SAM" id="SignalP"/>
    </source>
</evidence>
<dbReference type="OrthoDB" id="948049at2"/>
<dbReference type="RefSeq" id="WP_138280050.1">
    <property type="nucleotide sequence ID" value="NZ_BMGE01000001.1"/>
</dbReference>
<reference evidence="2 3" key="1">
    <citation type="submission" date="2019-05" db="EMBL/GenBank/DDBJ databases">
        <authorList>
            <person name="Qu J.-H."/>
        </authorList>
    </citation>
    <scope>NUCLEOTIDE SEQUENCE [LARGE SCALE GENOMIC DNA]</scope>
    <source>
        <strain evidence="2 3">Z12</strain>
    </source>
</reference>
<evidence type="ECO:0008006" key="4">
    <source>
        <dbReference type="Google" id="ProtNLM"/>
    </source>
</evidence>
<proteinExistence type="predicted"/>
<organism evidence="2 3">
    <name type="scientific">Dyadobacter sediminis</name>
    <dbReference type="NCBI Taxonomy" id="1493691"/>
    <lineage>
        <taxon>Bacteria</taxon>
        <taxon>Pseudomonadati</taxon>
        <taxon>Bacteroidota</taxon>
        <taxon>Cytophagia</taxon>
        <taxon>Cytophagales</taxon>
        <taxon>Spirosomataceae</taxon>
        <taxon>Dyadobacter</taxon>
    </lineage>
</organism>
<keyword evidence="1" id="KW-0732">Signal</keyword>
<evidence type="ECO:0000313" key="2">
    <source>
        <dbReference type="EMBL" id="TLU96356.1"/>
    </source>
</evidence>
<dbReference type="EMBL" id="VCEI01000011">
    <property type="protein sequence ID" value="TLU96356.1"/>
    <property type="molecule type" value="Genomic_DNA"/>
</dbReference>
<evidence type="ECO:0000313" key="3">
    <source>
        <dbReference type="Proteomes" id="UP000309788"/>
    </source>
</evidence>
<dbReference type="Proteomes" id="UP000309788">
    <property type="component" value="Unassembled WGS sequence"/>
</dbReference>
<sequence>MKLFFLSMFLLTSAISHAQWKTSVGINIPPFIARSAEISSEFRRHSGYSLDLNFGHTFKTGHTGLVNYKVYDGISQRRTSGTFLKAGARLYPASISGKQKKNQLFIGAFLVLSQYRQTALQQELSADSGFLETYMPVLKKGTVLFPAAIIGFQHTISRLLVLDWGVQKSFVIRENNYLGRRERNYQPGAGSAQSDPFIGYFQGIVALKYRFAN</sequence>
<accession>A0A5R9KJW2</accession>
<dbReference type="AlphaFoldDB" id="A0A5R9KJW2"/>
<name>A0A5R9KJW2_9BACT</name>
<feature type="signal peptide" evidence="1">
    <location>
        <begin position="1"/>
        <end position="18"/>
    </location>
</feature>
<gene>
    <name evidence="2" type="ORF">FEM55_04255</name>
</gene>
<feature type="chain" id="PRO_5024421207" description="DUF3575 domain-containing protein" evidence="1">
    <location>
        <begin position="19"/>
        <end position="213"/>
    </location>
</feature>
<comment type="caution">
    <text evidence="2">The sequence shown here is derived from an EMBL/GenBank/DDBJ whole genome shotgun (WGS) entry which is preliminary data.</text>
</comment>
<keyword evidence="3" id="KW-1185">Reference proteome</keyword>
<protein>
    <recommendedName>
        <fullName evidence="4">DUF3575 domain-containing protein</fullName>
    </recommendedName>
</protein>